<evidence type="ECO:0000313" key="1">
    <source>
        <dbReference type="EMBL" id="EFN62304.1"/>
    </source>
</evidence>
<dbReference type="Proteomes" id="UP000000311">
    <property type="component" value="Unassembled WGS sequence"/>
</dbReference>
<name>E2AW82_CAMFO</name>
<protein>
    <submittedName>
        <fullName evidence="1">Uncharacterized protein</fullName>
    </submittedName>
</protein>
<dbReference type="InParanoid" id="E2AW82"/>
<sequence>MGRGEREGGRKSSQGRPTYVTKEYNAKKRGKSGWTNNSVHLEYLRYFSRYKNVVLIKVVRYQESPYLESFPKHKDLFENGLLSGNDVTDPRENPRGSPCTAPWIASRLPRNSALDPISGTRAIPFLPPLPERLQQQRSQTTILRVYMSACANPLDLEVTPGIQRDAMTVRDQEARGIRKVRWSGYAKGGGKWLSSYLGANQNCNPNILRSSDATRNVRCSEEESGDTIHRKLASCIPTLDASHFPYRLLQSDFDFVETPSHPDIKYKINTKDKTSTKDVDTHKTLLNLSGTPYIQSIITFAGKRPAKEPCCTLEFYDLHLAYCFSLFFFPSPLFCSESAILALKDPECRSRGVEARRL</sequence>
<gene>
    <name evidence="1" type="ORF">EAG_11959</name>
</gene>
<accession>E2AW82</accession>
<reference evidence="1 2" key="1">
    <citation type="journal article" date="2010" name="Science">
        <title>Genomic comparison of the ants Camponotus floridanus and Harpegnathos saltator.</title>
        <authorList>
            <person name="Bonasio R."/>
            <person name="Zhang G."/>
            <person name="Ye C."/>
            <person name="Mutti N.S."/>
            <person name="Fang X."/>
            <person name="Qin N."/>
            <person name="Donahue G."/>
            <person name="Yang P."/>
            <person name="Li Q."/>
            <person name="Li C."/>
            <person name="Zhang P."/>
            <person name="Huang Z."/>
            <person name="Berger S.L."/>
            <person name="Reinberg D."/>
            <person name="Wang J."/>
            <person name="Liebig J."/>
        </authorList>
    </citation>
    <scope>NUCLEOTIDE SEQUENCE [LARGE SCALE GENOMIC DNA]</scope>
    <source>
        <strain evidence="2">C129</strain>
    </source>
</reference>
<organism evidence="2">
    <name type="scientific">Camponotus floridanus</name>
    <name type="common">Florida carpenter ant</name>
    <dbReference type="NCBI Taxonomy" id="104421"/>
    <lineage>
        <taxon>Eukaryota</taxon>
        <taxon>Metazoa</taxon>
        <taxon>Ecdysozoa</taxon>
        <taxon>Arthropoda</taxon>
        <taxon>Hexapoda</taxon>
        <taxon>Insecta</taxon>
        <taxon>Pterygota</taxon>
        <taxon>Neoptera</taxon>
        <taxon>Endopterygota</taxon>
        <taxon>Hymenoptera</taxon>
        <taxon>Apocrita</taxon>
        <taxon>Aculeata</taxon>
        <taxon>Formicoidea</taxon>
        <taxon>Formicidae</taxon>
        <taxon>Formicinae</taxon>
        <taxon>Camponotus</taxon>
    </lineage>
</organism>
<evidence type="ECO:0000313" key="2">
    <source>
        <dbReference type="Proteomes" id="UP000000311"/>
    </source>
</evidence>
<dbReference type="EMBL" id="GL443262">
    <property type="protein sequence ID" value="EFN62304.1"/>
    <property type="molecule type" value="Genomic_DNA"/>
</dbReference>
<dbReference type="AlphaFoldDB" id="E2AW82"/>
<proteinExistence type="predicted"/>
<keyword evidence="2" id="KW-1185">Reference proteome</keyword>